<dbReference type="OrthoDB" id="4414717at2"/>
<dbReference type="SUPFAM" id="SSF51735">
    <property type="entry name" value="NAD(P)-binding Rossmann-fold domains"/>
    <property type="match status" value="1"/>
</dbReference>
<organism evidence="2 3">
    <name type="scientific">Lawsonella clevelandensis</name>
    <dbReference type="NCBI Taxonomy" id="1528099"/>
    <lineage>
        <taxon>Bacteria</taxon>
        <taxon>Bacillati</taxon>
        <taxon>Actinomycetota</taxon>
        <taxon>Actinomycetes</taxon>
        <taxon>Mycobacteriales</taxon>
        <taxon>Lawsonellaceae</taxon>
        <taxon>Lawsonella</taxon>
    </lineage>
</organism>
<protein>
    <recommendedName>
        <fullName evidence="4">Saccharopine dehydrogenase NADP binding domain-containing protein</fullName>
    </recommendedName>
</protein>
<dbReference type="STRING" id="1528099.AL705_04300"/>
<dbReference type="KEGG" id="cbq:AL705_04300"/>
<dbReference type="InterPro" id="IPR036291">
    <property type="entry name" value="NAD(P)-bd_dom_sf"/>
</dbReference>
<feature type="region of interest" description="Disordered" evidence="1">
    <location>
        <begin position="406"/>
        <end position="441"/>
    </location>
</feature>
<evidence type="ECO:0000313" key="3">
    <source>
        <dbReference type="Proteomes" id="UP000068137"/>
    </source>
</evidence>
<dbReference type="EMBL" id="CP012390">
    <property type="protein sequence ID" value="ALE18987.1"/>
    <property type="molecule type" value="Genomic_DNA"/>
</dbReference>
<dbReference type="AlphaFoldDB" id="A0A0M4MC75"/>
<accession>A0A0M4MC75</accession>
<gene>
    <name evidence="2" type="ORF">AL705_04300</name>
</gene>
<dbReference type="Proteomes" id="UP000068137">
    <property type="component" value="Chromosome"/>
</dbReference>
<dbReference type="PANTHER" id="PTHR43781:SF1">
    <property type="entry name" value="SACCHAROPINE DEHYDROGENASE"/>
    <property type="match status" value="1"/>
</dbReference>
<sequence>MSPVIAWNGSTGTVGRTALRYFLRRWDDESPAGTAQAVSLELRLTGRSTERLEAVAAEVSAAYPQHKVRVCAGCDAEQDPADWPGAPLTGADLLVNTAGPGYVVTPRLARYCLTHNIAYADPSGDHSMVAEIMATSDLPATYPHSGQASVPVGETPTAPAGQPADVPAVTVPLILGAGIQPGLSGILVRLLARAAGPGATVELYSGGAQPTTEAALHEFVDSVNSGMLWAGKEWVDGQLRASCLPESYLAQVAATFSPTAVAHAHCDREVAAAAAAAQAHSVRWHNVSDAPKTTLEIQKMIAGDATVEQVMEAARMDDFGRRHYFRMEGTAVSAGLSDAPLREFHTPLGESMADTMNSSDPVNRADPSEMWHATLECVDSFLVTASVTAIAALYALRRACPSVGAAQPSLNSGVGGCPATDRNTAGAPDPVSPHGAGTPTTAVTPVVPAGVCLPVDLPDTDYWWEDIMKDPATVTTSLRQGDTALDDEEGEL</sequence>
<evidence type="ECO:0000256" key="1">
    <source>
        <dbReference type="SAM" id="MobiDB-lite"/>
    </source>
</evidence>
<evidence type="ECO:0008006" key="4">
    <source>
        <dbReference type="Google" id="ProtNLM"/>
    </source>
</evidence>
<dbReference type="Gene3D" id="3.40.50.720">
    <property type="entry name" value="NAD(P)-binding Rossmann-like Domain"/>
    <property type="match status" value="1"/>
</dbReference>
<name>A0A0M4MC75_9ACTN</name>
<evidence type="ECO:0000313" key="2">
    <source>
        <dbReference type="EMBL" id="ALE18987.1"/>
    </source>
</evidence>
<reference evidence="2 3" key="1">
    <citation type="journal article" date="2015" name="Genome Announc.">
        <title>Complete Genome Sequences for Two Strains of a Novel Fastidious, Partially Acid-Fast, Gram-Positive Corynebacterineae Bacterium, Derived from Human Clinical Samples.</title>
        <authorList>
            <person name="Nicholson A.C."/>
            <person name="Bell M."/>
            <person name="Humrighouse B.W."/>
            <person name="McQuiston J.R."/>
        </authorList>
    </citation>
    <scope>NUCLEOTIDE SEQUENCE [LARGE SCALE GENOMIC DNA]</scope>
    <source>
        <strain evidence="2 3">X1698</strain>
    </source>
</reference>
<dbReference type="RefSeq" id="WP_053961962.1">
    <property type="nucleotide sequence ID" value="NZ_CP012390.1"/>
</dbReference>
<proteinExistence type="predicted"/>
<dbReference type="PANTHER" id="PTHR43781">
    <property type="entry name" value="SACCHAROPINE DEHYDROGENASE"/>
    <property type="match status" value="1"/>
</dbReference>